<keyword evidence="2" id="KW-1185">Reference proteome</keyword>
<name>A0A1R3GXH8_9ROSI</name>
<reference evidence="2" key="1">
    <citation type="submission" date="2013-09" db="EMBL/GenBank/DDBJ databases">
        <title>Corchorus olitorius genome sequencing.</title>
        <authorList>
            <person name="Alam M."/>
            <person name="Haque M.S."/>
            <person name="Islam M.S."/>
            <person name="Emdad E.M."/>
            <person name="Islam M.M."/>
            <person name="Ahmed B."/>
            <person name="Halim A."/>
            <person name="Hossen Q.M.M."/>
            <person name="Hossain M.Z."/>
            <person name="Ahmed R."/>
            <person name="Khan M.M."/>
            <person name="Islam R."/>
            <person name="Rashid M.M."/>
            <person name="Khan S.A."/>
            <person name="Rahman M.S."/>
            <person name="Alam M."/>
            <person name="Yahiya A.S."/>
            <person name="Khan M.S."/>
            <person name="Azam M.S."/>
            <person name="Haque T."/>
            <person name="Lashkar M.Z.H."/>
            <person name="Akhand A.I."/>
            <person name="Morshed G."/>
            <person name="Roy S."/>
            <person name="Uddin K.S."/>
            <person name="Rabeya T."/>
            <person name="Hossain A.S."/>
            <person name="Chowdhury A."/>
            <person name="Snigdha A.R."/>
            <person name="Mortoza M.S."/>
            <person name="Matin S.A."/>
            <person name="Hoque S.M.E."/>
            <person name="Islam M.K."/>
            <person name="Roy D.K."/>
            <person name="Haider R."/>
            <person name="Moosa M.M."/>
            <person name="Elias S.M."/>
            <person name="Hasan A.M."/>
            <person name="Jahan S."/>
            <person name="Shafiuddin M."/>
            <person name="Mahmood N."/>
            <person name="Shommy N.S."/>
        </authorList>
    </citation>
    <scope>NUCLEOTIDE SEQUENCE [LARGE SCALE GENOMIC DNA]</scope>
    <source>
        <strain evidence="2">cv. O-4</strain>
    </source>
</reference>
<accession>A0A1R3GXH8</accession>
<gene>
    <name evidence="1" type="ORF">COLO4_32869</name>
</gene>
<organism evidence="1 2">
    <name type="scientific">Corchorus olitorius</name>
    <dbReference type="NCBI Taxonomy" id="93759"/>
    <lineage>
        <taxon>Eukaryota</taxon>
        <taxon>Viridiplantae</taxon>
        <taxon>Streptophyta</taxon>
        <taxon>Embryophyta</taxon>
        <taxon>Tracheophyta</taxon>
        <taxon>Spermatophyta</taxon>
        <taxon>Magnoliopsida</taxon>
        <taxon>eudicotyledons</taxon>
        <taxon>Gunneridae</taxon>
        <taxon>Pentapetalae</taxon>
        <taxon>rosids</taxon>
        <taxon>malvids</taxon>
        <taxon>Malvales</taxon>
        <taxon>Malvaceae</taxon>
        <taxon>Grewioideae</taxon>
        <taxon>Apeibeae</taxon>
        <taxon>Corchorus</taxon>
    </lineage>
</organism>
<proteinExistence type="predicted"/>
<dbReference type="EMBL" id="AWUE01021270">
    <property type="protein sequence ID" value="OMO62834.1"/>
    <property type="molecule type" value="Genomic_DNA"/>
</dbReference>
<dbReference type="AlphaFoldDB" id="A0A1R3GXH8"/>
<dbReference type="Proteomes" id="UP000187203">
    <property type="component" value="Unassembled WGS sequence"/>
</dbReference>
<protein>
    <submittedName>
        <fullName evidence="1">Uncharacterized protein</fullName>
    </submittedName>
</protein>
<evidence type="ECO:0000313" key="1">
    <source>
        <dbReference type="EMBL" id="OMO62834.1"/>
    </source>
</evidence>
<sequence length="74" mass="8325">MACSKSNRNAKKVPVPKIRNGEVPVPEAVAHTRSRFGMEFARYDWIVNVQYQRAHMHAREMKEAGGRSDGIEGA</sequence>
<evidence type="ECO:0000313" key="2">
    <source>
        <dbReference type="Proteomes" id="UP000187203"/>
    </source>
</evidence>
<comment type="caution">
    <text evidence="1">The sequence shown here is derived from an EMBL/GenBank/DDBJ whole genome shotgun (WGS) entry which is preliminary data.</text>
</comment>